<comment type="pathway">
    <text evidence="6 7">Purine metabolism; IMP biosynthesis via de novo pathway; 5-amino-1-(5-phospho-D-ribosyl)imidazole-4-carboxylate from 5-amino-1-(5-phospho-D-ribosyl)imidazole (N5-CAIR route): step 1/2.</text>
</comment>
<evidence type="ECO:0000256" key="2">
    <source>
        <dbReference type="ARBA" id="ARBA00022755"/>
    </source>
</evidence>
<evidence type="ECO:0000313" key="10">
    <source>
        <dbReference type="Proteomes" id="UP000253676"/>
    </source>
</evidence>
<dbReference type="FunFam" id="3.30.470.20:FF:000037">
    <property type="entry name" value="Phosphoribosylaminoimidazole carboxylase, chloroplastic"/>
    <property type="match status" value="1"/>
</dbReference>
<dbReference type="Gene3D" id="3.30.470.20">
    <property type="entry name" value="ATP-grasp fold, B domain"/>
    <property type="match status" value="1"/>
</dbReference>
<dbReference type="InterPro" id="IPR016185">
    <property type="entry name" value="PreATP-grasp_dom_sf"/>
</dbReference>
<dbReference type="Pfam" id="PF02222">
    <property type="entry name" value="ATP-grasp"/>
    <property type="match status" value="1"/>
</dbReference>
<dbReference type="Pfam" id="PF22660">
    <property type="entry name" value="RS_preATP-grasp-like"/>
    <property type="match status" value="1"/>
</dbReference>
<dbReference type="GO" id="GO:0005829">
    <property type="term" value="C:cytosol"/>
    <property type="evidence" value="ECO:0007669"/>
    <property type="project" value="TreeGrafter"/>
</dbReference>
<dbReference type="OrthoDB" id="9804625at2"/>
<keyword evidence="5" id="KW-0456">Lyase</keyword>
<evidence type="ECO:0000256" key="5">
    <source>
        <dbReference type="ARBA" id="ARBA00023239"/>
    </source>
</evidence>
<dbReference type="GO" id="GO:0034028">
    <property type="term" value="F:5-(carboxyamino)imidazole ribonucleotide synthase activity"/>
    <property type="evidence" value="ECO:0007669"/>
    <property type="project" value="UniProtKB-UniRule"/>
</dbReference>
<dbReference type="GO" id="GO:0005524">
    <property type="term" value="F:ATP binding"/>
    <property type="evidence" value="ECO:0007669"/>
    <property type="project" value="UniProtKB-UniRule"/>
</dbReference>
<keyword evidence="4 6" id="KW-0067">ATP-binding</keyword>
<dbReference type="UniPathway" id="UPA00074">
    <property type="reaction ID" value="UER00942"/>
</dbReference>
<name>A0A366AXH0_9FLAO</name>
<dbReference type="InterPro" id="IPR011054">
    <property type="entry name" value="Rudment_hybrid_motif"/>
</dbReference>
<dbReference type="NCBIfam" id="NF004679">
    <property type="entry name" value="PRK06019.1-5"/>
    <property type="match status" value="1"/>
</dbReference>
<feature type="domain" description="ATP-grasp" evidence="8">
    <location>
        <begin position="111"/>
        <end position="297"/>
    </location>
</feature>
<evidence type="ECO:0000313" key="9">
    <source>
        <dbReference type="EMBL" id="RBN49569.1"/>
    </source>
</evidence>
<dbReference type="InterPro" id="IPR013815">
    <property type="entry name" value="ATP_grasp_subdomain_1"/>
</dbReference>
<dbReference type="GO" id="GO:0004638">
    <property type="term" value="F:phosphoribosylaminoimidazole carboxylase activity"/>
    <property type="evidence" value="ECO:0007669"/>
    <property type="project" value="InterPro"/>
</dbReference>
<dbReference type="InterPro" id="IPR054350">
    <property type="entry name" value="PurT/PurK_preATP-grasp"/>
</dbReference>
<dbReference type="InterPro" id="IPR003135">
    <property type="entry name" value="ATP-grasp_carboxylate-amine"/>
</dbReference>
<dbReference type="SUPFAM" id="SSF56059">
    <property type="entry name" value="Glutathione synthetase ATP-binding domain-like"/>
    <property type="match status" value="1"/>
</dbReference>
<dbReference type="GO" id="GO:0006189">
    <property type="term" value="P:'de novo' IMP biosynthetic process"/>
    <property type="evidence" value="ECO:0007669"/>
    <property type="project" value="UniProtKB-UniRule"/>
</dbReference>
<sequence>MNYFSSDFKLGILGGGQLGKMLLFDTRKFDIQTYVLDPSDEAPCKIACDQFFKGDLMDFETVYNFGKKVDVLTFEIELVNLEALVKLEEEGLKVFPSPKTLKLIQNKGIQKDFYTQNTIPTANYKRFHNLKNLIVDILDSKTKLPFVWKCTEFGYDGNGVKVIRHISDLDNLANVECIAEEMVPFKNELAVIVCRNPSGEIKTYPVVEMEFHPEANQVEYVICPARIDDKVAEKARAIALNVSEKFNHVGLLAVEMFQTEDDEILVNEVAPRPHNSGHYSIEASYTSQFENHLRAILDLPLGNTDSKVAGIMVNLVGSEGFSGNVIYENIEKILGWNGVTPHIYGKKQTRPFRKMGHVTIVNEDIDEARRIAEEVKNTIRVIS</sequence>
<feature type="binding site" evidence="6">
    <location>
        <begin position="267"/>
        <end position="268"/>
    </location>
    <ligand>
        <name>ATP</name>
        <dbReference type="ChEBI" id="CHEBI:30616"/>
    </ligand>
</feature>
<dbReference type="EMBL" id="QNUX01000012">
    <property type="protein sequence ID" value="RBN49569.1"/>
    <property type="molecule type" value="Genomic_DNA"/>
</dbReference>
<comment type="subunit">
    <text evidence="6 7">Homodimer.</text>
</comment>
<dbReference type="Gene3D" id="3.30.1490.20">
    <property type="entry name" value="ATP-grasp fold, A domain"/>
    <property type="match status" value="1"/>
</dbReference>
<gene>
    <name evidence="6 7" type="primary">purK</name>
    <name evidence="9" type="ORF">DR980_12845</name>
</gene>
<feature type="binding site" evidence="6">
    <location>
        <position position="149"/>
    </location>
    <ligand>
        <name>ATP</name>
        <dbReference type="ChEBI" id="CHEBI:30616"/>
    </ligand>
</feature>
<dbReference type="HAMAP" id="MF_01928">
    <property type="entry name" value="PurK"/>
    <property type="match status" value="1"/>
</dbReference>
<reference evidence="9 10" key="1">
    <citation type="submission" date="2018-07" db="EMBL/GenBank/DDBJ databases">
        <title>Complete genome sequence of Flavobacterium psychrolimnae LMG 22018.</title>
        <authorList>
            <person name="Kim D.-U."/>
        </authorList>
    </citation>
    <scope>NUCLEOTIDE SEQUENCE [LARGE SCALE GENOMIC DNA]</scope>
    <source>
        <strain evidence="9 10">LMG 22018</strain>
    </source>
</reference>
<dbReference type="NCBIfam" id="TIGR01161">
    <property type="entry name" value="purK"/>
    <property type="match status" value="1"/>
</dbReference>
<feature type="binding site" evidence="6">
    <location>
        <position position="188"/>
    </location>
    <ligand>
        <name>ATP</name>
        <dbReference type="ChEBI" id="CHEBI:30616"/>
    </ligand>
</feature>
<dbReference type="SUPFAM" id="SSF52440">
    <property type="entry name" value="PreATP-grasp domain"/>
    <property type="match status" value="1"/>
</dbReference>
<dbReference type="SUPFAM" id="SSF51246">
    <property type="entry name" value="Rudiment single hybrid motif"/>
    <property type="match status" value="1"/>
</dbReference>
<dbReference type="GO" id="GO:0046872">
    <property type="term" value="F:metal ion binding"/>
    <property type="evidence" value="ECO:0007669"/>
    <property type="project" value="InterPro"/>
</dbReference>
<feature type="binding site" evidence="6">
    <location>
        <begin position="180"/>
        <end position="183"/>
    </location>
    <ligand>
        <name>ATP</name>
        <dbReference type="ChEBI" id="CHEBI:30616"/>
    </ligand>
</feature>
<dbReference type="InterPro" id="IPR005875">
    <property type="entry name" value="PurK"/>
</dbReference>
<evidence type="ECO:0000256" key="7">
    <source>
        <dbReference type="RuleBase" id="RU361200"/>
    </source>
</evidence>
<evidence type="ECO:0000259" key="8">
    <source>
        <dbReference type="PROSITE" id="PS50975"/>
    </source>
</evidence>
<comment type="catalytic activity">
    <reaction evidence="6 7">
        <text>5-amino-1-(5-phospho-beta-D-ribosyl)imidazole + hydrogencarbonate + ATP = 5-carboxyamino-1-(5-phospho-D-ribosyl)imidazole + ADP + phosphate + 2 H(+)</text>
        <dbReference type="Rhea" id="RHEA:19317"/>
        <dbReference type="ChEBI" id="CHEBI:15378"/>
        <dbReference type="ChEBI" id="CHEBI:17544"/>
        <dbReference type="ChEBI" id="CHEBI:30616"/>
        <dbReference type="ChEBI" id="CHEBI:43474"/>
        <dbReference type="ChEBI" id="CHEBI:58730"/>
        <dbReference type="ChEBI" id="CHEBI:137981"/>
        <dbReference type="ChEBI" id="CHEBI:456216"/>
        <dbReference type="EC" id="6.3.4.18"/>
    </reaction>
</comment>
<dbReference type="PROSITE" id="PS50975">
    <property type="entry name" value="ATP_GRASP"/>
    <property type="match status" value="1"/>
</dbReference>
<dbReference type="Pfam" id="PF17769">
    <property type="entry name" value="PurK_C"/>
    <property type="match status" value="1"/>
</dbReference>
<organism evidence="9 10">
    <name type="scientific">Flavobacterium psychrolimnae</name>
    <dbReference type="NCBI Taxonomy" id="249351"/>
    <lineage>
        <taxon>Bacteria</taxon>
        <taxon>Pseudomonadati</taxon>
        <taxon>Bacteroidota</taxon>
        <taxon>Flavobacteriia</taxon>
        <taxon>Flavobacteriales</taxon>
        <taxon>Flavobacteriaceae</taxon>
        <taxon>Flavobacterium</taxon>
    </lineage>
</organism>
<evidence type="ECO:0000256" key="6">
    <source>
        <dbReference type="HAMAP-Rule" id="MF_01928"/>
    </source>
</evidence>
<protein>
    <recommendedName>
        <fullName evidence="6 7">N5-carboxyaminoimidazole ribonucleotide synthase</fullName>
        <shortName evidence="6 7">N5-CAIR synthase</shortName>
        <ecNumber evidence="6 7">6.3.4.18</ecNumber>
    </recommendedName>
    <alternativeName>
        <fullName evidence="6 7">5-(carboxyamino)imidazole ribonucleotide synthetase</fullName>
    </alternativeName>
</protein>
<comment type="similarity">
    <text evidence="6 7">Belongs to the PurK/PurT family.</text>
</comment>
<keyword evidence="10" id="KW-1185">Reference proteome</keyword>
<evidence type="ECO:0000256" key="3">
    <source>
        <dbReference type="ARBA" id="ARBA00022793"/>
    </source>
</evidence>
<comment type="function">
    <text evidence="6">Catalyzes the ATP-dependent conversion of 5-aminoimidazole ribonucleotide (AIR) and HCO(3)(-) to N5-carboxyaminoimidazole ribonucleotide (N5-CAIR).</text>
</comment>
<evidence type="ECO:0000256" key="1">
    <source>
        <dbReference type="ARBA" id="ARBA00022741"/>
    </source>
</evidence>
<accession>A0A366AXH0</accession>
<dbReference type="PANTHER" id="PTHR11609">
    <property type="entry name" value="PURINE BIOSYNTHESIS PROTEIN 6/7, PUR6/7"/>
    <property type="match status" value="1"/>
</dbReference>
<keyword evidence="3" id="KW-0210">Decarboxylase</keyword>
<evidence type="ECO:0000256" key="4">
    <source>
        <dbReference type="ARBA" id="ARBA00022840"/>
    </source>
</evidence>
<dbReference type="RefSeq" id="WP_113636735.1">
    <property type="nucleotide sequence ID" value="NZ_QNUX01000012.1"/>
</dbReference>
<dbReference type="Gene3D" id="3.40.50.20">
    <property type="match status" value="1"/>
</dbReference>
<dbReference type="PANTHER" id="PTHR11609:SF5">
    <property type="entry name" value="PHOSPHORIBOSYLAMINOIMIDAZOLE CARBOXYLASE"/>
    <property type="match status" value="1"/>
</dbReference>
<keyword evidence="2 6" id="KW-0658">Purine biosynthesis</keyword>
<feature type="binding site" evidence="6">
    <location>
        <position position="107"/>
    </location>
    <ligand>
        <name>ATP</name>
        <dbReference type="ChEBI" id="CHEBI:30616"/>
    </ligand>
</feature>
<comment type="function">
    <text evidence="7">Catalyzes the ATP-dependent conversion of 5-aminoimidazole ribonucleotide (AIR) and HCO(3)- to N5-carboxyaminoimidazole ribonucleotide (N5-CAIR).</text>
</comment>
<dbReference type="EC" id="6.3.4.18" evidence="6 7"/>
<keyword evidence="6 7" id="KW-0436">Ligase</keyword>
<dbReference type="InterPro" id="IPR040686">
    <property type="entry name" value="PurK_C"/>
</dbReference>
<dbReference type="Proteomes" id="UP000253676">
    <property type="component" value="Unassembled WGS sequence"/>
</dbReference>
<dbReference type="AlphaFoldDB" id="A0A366AXH0"/>
<proteinExistence type="inferred from homology"/>
<comment type="caution">
    <text evidence="9">The sequence shown here is derived from an EMBL/GenBank/DDBJ whole genome shotgun (WGS) entry which is preliminary data.</text>
</comment>
<comment type="caution">
    <text evidence="6">Lacks conserved residue(s) required for the propagation of feature annotation.</text>
</comment>
<dbReference type="InterPro" id="IPR011761">
    <property type="entry name" value="ATP-grasp"/>
</dbReference>
<keyword evidence="1 6" id="KW-0547">Nucleotide-binding</keyword>